<comment type="similarity">
    <text evidence="2">Belongs to the DNA mismatch repair MutS family. MSH3 subfamily.</text>
</comment>
<evidence type="ECO:0000256" key="7">
    <source>
        <dbReference type="ARBA" id="ARBA00023125"/>
    </source>
</evidence>
<comment type="function">
    <text evidence="11">Component of the post-replicative DNA mismatch repair system (MMR).</text>
</comment>
<dbReference type="Gene3D" id="1.10.1420.10">
    <property type="match status" value="2"/>
</dbReference>
<dbReference type="GO" id="GO:0006298">
    <property type="term" value="P:mismatch repair"/>
    <property type="evidence" value="ECO:0007669"/>
    <property type="project" value="InterPro"/>
</dbReference>
<evidence type="ECO:0000256" key="12">
    <source>
        <dbReference type="SAM" id="MobiDB-lite"/>
    </source>
</evidence>
<dbReference type="InterPro" id="IPR007695">
    <property type="entry name" value="DNA_mismatch_repair_MutS-lik_N"/>
</dbReference>
<dbReference type="InterPro" id="IPR000432">
    <property type="entry name" value="DNA_mismatch_repair_MutS_C"/>
</dbReference>
<evidence type="ECO:0000259" key="13">
    <source>
        <dbReference type="PROSITE" id="PS00486"/>
    </source>
</evidence>
<feature type="region of interest" description="Disordered" evidence="12">
    <location>
        <begin position="147"/>
        <end position="171"/>
    </location>
</feature>
<dbReference type="Gene3D" id="3.40.1170.10">
    <property type="entry name" value="DNA repair protein MutS, domain I"/>
    <property type="match status" value="1"/>
</dbReference>
<dbReference type="Pfam" id="PF05192">
    <property type="entry name" value="MutS_III"/>
    <property type="match status" value="1"/>
</dbReference>
<dbReference type="PIRSF" id="PIRSF037677">
    <property type="entry name" value="DNA_mis_repair_Msh6"/>
    <property type="match status" value="1"/>
</dbReference>
<keyword evidence="7 11" id="KW-0238">DNA-binding</keyword>
<dbReference type="Pfam" id="PF01624">
    <property type="entry name" value="MutS_I"/>
    <property type="match status" value="1"/>
</dbReference>
<dbReference type="InterPro" id="IPR007696">
    <property type="entry name" value="DNA_mismatch_repair_MutS_core"/>
</dbReference>
<dbReference type="EMBL" id="FX985842">
    <property type="protein sequence ID" value="BBA93729.1"/>
    <property type="molecule type" value="mRNA"/>
</dbReference>
<reference evidence="14" key="1">
    <citation type="journal article" date="2016" name="PLoS ONE">
        <title>Caste-Specific and Sex-Specific Expression of Chemoreceptor Genes in a Termite.</title>
        <authorList>
            <person name="Mitaka Y."/>
            <person name="Kobayashi K."/>
            <person name="Mikheyev A."/>
            <person name="Tin M.M.Y."/>
            <person name="Watanabe Y."/>
            <person name="Matsuura K."/>
        </authorList>
    </citation>
    <scope>NUCLEOTIDE SEQUENCE</scope>
</reference>
<proteinExistence type="evidence at transcript level"/>
<dbReference type="GO" id="GO:0030983">
    <property type="term" value="F:mismatched DNA binding"/>
    <property type="evidence" value="ECO:0007669"/>
    <property type="project" value="InterPro"/>
</dbReference>
<evidence type="ECO:0000256" key="8">
    <source>
        <dbReference type="ARBA" id="ARBA00023204"/>
    </source>
</evidence>
<dbReference type="AlphaFoldDB" id="A0A2Z5TRK4"/>
<evidence type="ECO:0000313" key="14">
    <source>
        <dbReference type="EMBL" id="BBA93729.1"/>
    </source>
</evidence>
<dbReference type="FunFam" id="1.10.1420.10:FF:000004">
    <property type="entry name" value="DNA mismatch repair protein Msh3"/>
    <property type="match status" value="1"/>
</dbReference>
<evidence type="ECO:0000256" key="2">
    <source>
        <dbReference type="ARBA" id="ARBA00007094"/>
    </source>
</evidence>
<dbReference type="SUPFAM" id="SSF48334">
    <property type="entry name" value="DNA repair protein MutS, domain III"/>
    <property type="match status" value="1"/>
</dbReference>
<keyword evidence="6" id="KW-0067">ATP-binding</keyword>
<evidence type="ECO:0000256" key="11">
    <source>
        <dbReference type="RuleBase" id="RU003756"/>
    </source>
</evidence>
<evidence type="ECO:0000256" key="6">
    <source>
        <dbReference type="ARBA" id="ARBA00022840"/>
    </source>
</evidence>
<evidence type="ECO:0000256" key="4">
    <source>
        <dbReference type="ARBA" id="ARBA00022741"/>
    </source>
</evidence>
<evidence type="ECO:0000256" key="3">
    <source>
        <dbReference type="ARBA" id="ARBA00022151"/>
    </source>
</evidence>
<dbReference type="Pfam" id="PF00488">
    <property type="entry name" value="MutS_V"/>
    <property type="match status" value="1"/>
</dbReference>
<organism evidence="14">
    <name type="scientific">Reticulitermes speratus</name>
    <dbReference type="NCBI Taxonomy" id="60591"/>
    <lineage>
        <taxon>Eukaryota</taxon>
        <taxon>Metazoa</taxon>
        <taxon>Ecdysozoa</taxon>
        <taxon>Arthropoda</taxon>
        <taxon>Hexapoda</taxon>
        <taxon>Insecta</taxon>
        <taxon>Pterygota</taxon>
        <taxon>Neoptera</taxon>
        <taxon>Polyneoptera</taxon>
        <taxon>Dictyoptera</taxon>
        <taxon>Blattodea</taxon>
        <taxon>Blattoidea</taxon>
        <taxon>Termitoidae</taxon>
        <taxon>Rhinotermitidae</taxon>
        <taxon>Reticulitermes</taxon>
        <taxon>Frontotermes</taxon>
    </lineage>
</organism>
<dbReference type="GO" id="GO:0140664">
    <property type="term" value="F:ATP-dependent DNA damage sensor activity"/>
    <property type="evidence" value="ECO:0007669"/>
    <property type="project" value="InterPro"/>
</dbReference>
<dbReference type="Pfam" id="PF05188">
    <property type="entry name" value="MutS_II"/>
    <property type="match status" value="1"/>
</dbReference>
<dbReference type="PANTHER" id="PTHR11361:SF122">
    <property type="entry name" value="DNA MISMATCH REPAIR PROTEIN MSH3"/>
    <property type="match status" value="1"/>
</dbReference>
<dbReference type="InterPro" id="IPR036187">
    <property type="entry name" value="DNA_mismatch_repair_MutS_sf"/>
</dbReference>
<dbReference type="PANTHER" id="PTHR11361">
    <property type="entry name" value="DNA MISMATCH REPAIR PROTEIN MUTS FAMILY MEMBER"/>
    <property type="match status" value="1"/>
</dbReference>
<keyword evidence="5 11" id="KW-0227">DNA damage</keyword>
<dbReference type="InterPro" id="IPR007860">
    <property type="entry name" value="DNA_mmatch_repair_MutS_con_dom"/>
</dbReference>
<keyword evidence="9" id="KW-0539">Nucleus</keyword>
<dbReference type="SMART" id="SM00534">
    <property type="entry name" value="MUTSac"/>
    <property type="match status" value="1"/>
</dbReference>
<dbReference type="InterPro" id="IPR017261">
    <property type="entry name" value="DNA_mismatch_repair_MutS/MSH"/>
</dbReference>
<dbReference type="Pfam" id="PF05190">
    <property type="entry name" value="MutS_IV"/>
    <property type="match status" value="1"/>
</dbReference>
<dbReference type="GO" id="GO:0006312">
    <property type="term" value="P:mitotic recombination"/>
    <property type="evidence" value="ECO:0007669"/>
    <property type="project" value="TreeGrafter"/>
</dbReference>
<dbReference type="PROSITE" id="PS00486">
    <property type="entry name" value="DNA_MISMATCH_REPAIR_2"/>
    <property type="match status" value="1"/>
</dbReference>
<feature type="compositionally biased region" description="Polar residues" evidence="12">
    <location>
        <begin position="153"/>
        <end position="171"/>
    </location>
</feature>
<evidence type="ECO:0000256" key="1">
    <source>
        <dbReference type="ARBA" id="ARBA00004123"/>
    </source>
</evidence>
<dbReference type="SUPFAM" id="SSF52540">
    <property type="entry name" value="P-loop containing nucleoside triphosphate hydrolases"/>
    <property type="match status" value="1"/>
</dbReference>
<dbReference type="SUPFAM" id="SSF53150">
    <property type="entry name" value="DNA repair protein MutS, domain II"/>
    <property type="match status" value="1"/>
</dbReference>
<dbReference type="Gene3D" id="3.40.50.300">
    <property type="entry name" value="P-loop containing nucleotide triphosphate hydrolases"/>
    <property type="match status" value="1"/>
</dbReference>
<keyword evidence="8 11" id="KW-0234">DNA repair</keyword>
<evidence type="ECO:0000256" key="5">
    <source>
        <dbReference type="ARBA" id="ARBA00022763"/>
    </source>
</evidence>
<dbReference type="Gene3D" id="3.30.420.110">
    <property type="entry name" value="MutS, connector domain"/>
    <property type="match status" value="1"/>
</dbReference>
<accession>A0A2Z5TRK4</accession>
<keyword evidence="4 11" id="KW-0547">Nucleotide-binding</keyword>
<dbReference type="InterPro" id="IPR045076">
    <property type="entry name" value="MutS"/>
</dbReference>
<name>A0A2Z5TRK4_9NEOP</name>
<dbReference type="NCBIfam" id="NF003810">
    <property type="entry name" value="PRK05399.1"/>
    <property type="match status" value="1"/>
</dbReference>
<dbReference type="SUPFAM" id="SSF55271">
    <property type="entry name" value="DNA repair protein MutS, domain I"/>
    <property type="match status" value="1"/>
</dbReference>
<dbReference type="FunFam" id="3.40.1170.10:FF:000004">
    <property type="entry name" value="DNA mismatch repair protein"/>
    <property type="match status" value="1"/>
</dbReference>
<gene>
    <name evidence="14" type="primary">RsMSH3</name>
</gene>
<dbReference type="SMART" id="SM00533">
    <property type="entry name" value="MUTSd"/>
    <property type="match status" value="1"/>
</dbReference>
<reference evidence="14" key="2">
    <citation type="submission" date="2017-10" db="EMBL/GenBank/DDBJ databases">
        <title>High Expression of DNA Repair Genes in Long-Lived Termite King.</title>
        <authorList>
            <person name="Tasaki E."/>
            <person name="Mitaka Y."/>
            <person name="Nozaki T."/>
            <person name="Kobayashi K."/>
            <person name="Matsuura K."/>
            <person name="Iuchi Y."/>
        </authorList>
    </citation>
    <scope>NUCLEOTIDE SEQUENCE</scope>
</reference>
<comment type="subcellular location">
    <subcellularLocation>
        <location evidence="1">Nucleus</location>
    </subcellularLocation>
</comment>
<dbReference type="InterPro" id="IPR007861">
    <property type="entry name" value="DNA_mismatch_repair_MutS_clamp"/>
</dbReference>
<dbReference type="InterPro" id="IPR036678">
    <property type="entry name" value="MutS_con_dom_sf"/>
</dbReference>
<dbReference type="GO" id="GO:0005634">
    <property type="term" value="C:nucleus"/>
    <property type="evidence" value="ECO:0007669"/>
    <property type="project" value="UniProtKB-SubCell"/>
</dbReference>
<dbReference type="InterPro" id="IPR027417">
    <property type="entry name" value="P-loop_NTPase"/>
</dbReference>
<dbReference type="InterPro" id="IPR016151">
    <property type="entry name" value="DNA_mismatch_repair_MutS_N"/>
</dbReference>
<feature type="domain" description="DNA mismatch repair proteins mutS family" evidence="13">
    <location>
        <begin position="902"/>
        <end position="918"/>
    </location>
</feature>
<dbReference type="GO" id="GO:0005524">
    <property type="term" value="F:ATP binding"/>
    <property type="evidence" value="ECO:0007669"/>
    <property type="project" value="UniProtKB-KW"/>
</dbReference>
<protein>
    <recommendedName>
        <fullName evidence="3 10">DNA mismatch repair protein MSH3</fullName>
    </recommendedName>
    <alternativeName>
        <fullName evidence="3 10">DNA mismatch repair protein MSH3</fullName>
    </alternativeName>
</protein>
<sequence>MHKPKLAKLKRSGTNVVNDGQRTVSSFFSKTFRSEEQSFIGLCGKVRDGSEAHSNLPLPAKRQRSSADIDIVPMKQTVDTKEIAFSISARTVEKIKQFSAFHNVNGKQIESDGSFIGENAESRNIRNEHSFCGTLDSRQDSAVLCDKGEGDKQASNSLSFRNPDPSNNNATVKYTPLEQQVLELKKRHSGMILMIQTAYKYTFFGEDAEIASRVLNIMLTRYRNFPTAVIPMARLHVHIRRLVEEGYKVGVVNQTETAALKAAGDNKNAPFTRELAHVYTKATLIGDDVDPLSQEGEFIQGGGVASYIMCVVESSDTVSSSQQKSTNLSVMAFDPSTGETIYDTFEDGPCREELERRLEHLDPAEILAPQTLSHETERLVKYSSARVDRLEDNLFSFTDALAQVASFFCGQGDTESDSPTFQSMTDLPPLAVVCLSVLICHLKKFGLEQALRSDGFKSFASDTKYLQMDASVLRNLEIFQSSMGSQKGSLFWALDHTRTKFGCRLLHEWVSHPLRDLATLQCRQEAVSELLHSESAIVHQLQELLDGIPDIDRGLTTCIHQRCGPASLFAVLRTLGKLQRDLQALHALAEKDLQSSLLQDLIKDTICLLSNIQPFLDNLNEQAARVGDKTQLLHDYSAFPAVTSRLEQISAVTQRLQDLKPGIAQTLGLMKFDYVTVSGQEFLIEVKQHQKLSVPHSWRKVSETKQVIRYQSSEVDTHVRELNRLREQLVVDCHTAWLSFLAEFNAHYFAHKKAVKNVAILDVLFSLVEVAKQESYCKPTLVDLEETVINVKKGRHPVIPLLFPSGDQFVANDTKLKSAEECCMILSGPNMGGKSCYIRQVALIAVMAHIGSYVPAESATISILDAVFVRMGARDELIQGQSTLMLEMGEASAILRKATLHSLVLLDELGRGTSTCDGTSIAIATLHHLLTKVQCLTLFVTHYPAVMELEHQYAGRARNYHMAFLVHDKEDESPQVLTFLYEVTGGSAGCSYGLNVARLANLPPHILQLASQKAQMLELRACSKRFMRQHFQHLWRSSDLKSSLEGLQGTECN</sequence>
<evidence type="ECO:0000256" key="10">
    <source>
        <dbReference type="ARBA" id="ARBA00073774"/>
    </source>
</evidence>
<evidence type="ECO:0000256" key="9">
    <source>
        <dbReference type="ARBA" id="ARBA00023242"/>
    </source>
</evidence>